<sequence>MRLFYNIDNEERLLLGWNGNLGIVHLFIELNGESAVQIQTWTRDIGPLESKTKRNGWTLNSTLLPSIFHLHLLLHPLSPILQTNIMRRHGWQPPLHPLQVVGIAIFGFLVLAFYTFLGLFLGNRIAETTLTTLFSFVVLSVMFLFIRCTAIDPTDKTSLRKRKKIKSKSKINLGLMVGQIVLRRFRNLERKILKTFIRRKYLDPWMAGPQMEPLVPFPLVMKDDVITPDLNQDDTTFCSLCNLEVQRHSKHCRTCNRCVEGFDHHCRWLNNCVGKRNYTTFFLLMISVLLMLVIEGGMAIAIFVRCFVDKKGMEMELRRRLHVDFPREALATISVLLALMTAYGSAALGQLFFFHIVLIQKGMRTYDYILAMKEESQSIIEESFNEDYSDFSSDDDFDSPEKKPTLVSRFVMCQGGGRVTEDSTKLSIKIDANPQTPSTRKQGLRVSINPWKLITLSRDKALAAAEKAKEKLEKSKHNYLKPLPLETKSGLLTDTVTSTSNCDDINGRRRSWGNAKGCGVCDGVLPKAKGKVSAGSPGSFSSPRKRCSGSLNTAPTLAASAASISPKHNKYRSNFDLKLTQVSKELETYISRQVLCSIIKKEESVASPR</sequence>
<organism evidence="10 11">
    <name type="scientific">Citrullus colocynthis</name>
    <name type="common">colocynth</name>
    <dbReference type="NCBI Taxonomy" id="252529"/>
    <lineage>
        <taxon>Eukaryota</taxon>
        <taxon>Viridiplantae</taxon>
        <taxon>Streptophyta</taxon>
        <taxon>Embryophyta</taxon>
        <taxon>Tracheophyta</taxon>
        <taxon>Spermatophyta</taxon>
        <taxon>Magnoliopsida</taxon>
        <taxon>eudicotyledons</taxon>
        <taxon>Gunneridae</taxon>
        <taxon>Pentapetalae</taxon>
        <taxon>rosids</taxon>
        <taxon>fabids</taxon>
        <taxon>Cucurbitales</taxon>
        <taxon>Cucurbitaceae</taxon>
        <taxon>Benincaseae</taxon>
        <taxon>Citrullus</taxon>
    </lineage>
</organism>
<proteinExistence type="inferred from homology"/>
<comment type="catalytic activity">
    <reaction evidence="8">
        <text>L-cysteinyl-[protein] + hexadecanoyl-CoA = S-hexadecanoyl-L-cysteinyl-[protein] + CoA</text>
        <dbReference type="Rhea" id="RHEA:36683"/>
        <dbReference type="Rhea" id="RHEA-COMP:10131"/>
        <dbReference type="Rhea" id="RHEA-COMP:11032"/>
        <dbReference type="ChEBI" id="CHEBI:29950"/>
        <dbReference type="ChEBI" id="CHEBI:57287"/>
        <dbReference type="ChEBI" id="CHEBI:57379"/>
        <dbReference type="ChEBI" id="CHEBI:74151"/>
        <dbReference type="EC" id="2.3.1.225"/>
    </reaction>
</comment>
<keyword evidence="5 8" id="KW-1133">Transmembrane helix</keyword>
<evidence type="ECO:0000313" key="11">
    <source>
        <dbReference type="Proteomes" id="UP001642487"/>
    </source>
</evidence>
<evidence type="ECO:0000256" key="3">
    <source>
        <dbReference type="ARBA" id="ARBA00022679"/>
    </source>
</evidence>
<evidence type="ECO:0000256" key="7">
    <source>
        <dbReference type="ARBA" id="ARBA00023315"/>
    </source>
</evidence>
<feature type="domain" description="Palmitoyltransferase DHHC" evidence="9">
    <location>
        <begin position="232"/>
        <end position="369"/>
    </location>
</feature>
<keyword evidence="11" id="KW-1185">Reference proteome</keyword>
<feature type="transmembrane region" description="Helical" evidence="8">
    <location>
        <begin position="133"/>
        <end position="150"/>
    </location>
</feature>
<keyword evidence="7 8" id="KW-0012">Acyltransferase</keyword>
<dbReference type="Proteomes" id="UP001642487">
    <property type="component" value="Chromosome 7"/>
</dbReference>
<dbReference type="PROSITE" id="PS50216">
    <property type="entry name" value="DHHC"/>
    <property type="match status" value="1"/>
</dbReference>
<dbReference type="EMBL" id="OZ021741">
    <property type="protein sequence ID" value="CAK9325692.1"/>
    <property type="molecule type" value="Genomic_DNA"/>
</dbReference>
<evidence type="ECO:0000256" key="6">
    <source>
        <dbReference type="ARBA" id="ARBA00023136"/>
    </source>
</evidence>
<evidence type="ECO:0000256" key="8">
    <source>
        <dbReference type="RuleBase" id="RU079119"/>
    </source>
</evidence>
<keyword evidence="6 8" id="KW-0472">Membrane</keyword>
<name>A0ABP0Z0I7_9ROSI</name>
<feature type="transmembrane region" description="Helical" evidence="8">
    <location>
        <begin position="98"/>
        <end position="121"/>
    </location>
</feature>
<evidence type="ECO:0000256" key="4">
    <source>
        <dbReference type="ARBA" id="ARBA00022692"/>
    </source>
</evidence>
<comment type="similarity">
    <text evidence="2 8">Belongs to the DHHC palmitoyltransferase family.</text>
</comment>
<evidence type="ECO:0000259" key="9">
    <source>
        <dbReference type="Pfam" id="PF01529"/>
    </source>
</evidence>
<feature type="transmembrane region" description="Helical" evidence="8">
    <location>
        <begin position="281"/>
        <end position="308"/>
    </location>
</feature>
<evidence type="ECO:0000256" key="2">
    <source>
        <dbReference type="ARBA" id="ARBA00008574"/>
    </source>
</evidence>
<keyword evidence="4 8" id="KW-0812">Transmembrane</keyword>
<reference evidence="10 11" key="1">
    <citation type="submission" date="2024-03" db="EMBL/GenBank/DDBJ databases">
        <authorList>
            <person name="Gkanogiannis A."/>
            <person name="Becerra Lopez-Lavalle L."/>
        </authorList>
    </citation>
    <scope>NUCLEOTIDE SEQUENCE [LARGE SCALE GENOMIC DNA]</scope>
</reference>
<dbReference type="Pfam" id="PF01529">
    <property type="entry name" value="DHHC"/>
    <property type="match status" value="1"/>
</dbReference>
<dbReference type="PANTHER" id="PTHR22883:SF306">
    <property type="entry name" value="PROTEIN S-ACYLTRANSFERASE 18"/>
    <property type="match status" value="1"/>
</dbReference>
<keyword evidence="3 8" id="KW-0808">Transferase</keyword>
<dbReference type="InterPro" id="IPR039859">
    <property type="entry name" value="PFA4/ZDH16/20/ERF2-like"/>
</dbReference>
<evidence type="ECO:0000313" key="10">
    <source>
        <dbReference type="EMBL" id="CAK9325692.1"/>
    </source>
</evidence>
<dbReference type="PANTHER" id="PTHR22883">
    <property type="entry name" value="ZINC FINGER DHHC DOMAIN CONTAINING PROTEIN"/>
    <property type="match status" value="1"/>
</dbReference>
<dbReference type="EC" id="2.3.1.225" evidence="8"/>
<evidence type="ECO:0000256" key="5">
    <source>
        <dbReference type="ARBA" id="ARBA00022989"/>
    </source>
</evidence>
<comment type="domain">
    <text evidence="8">The DHHC domain is required for palmitoyltransferase activity.</text>
</comment>
<gene>
    <name evidence="10" type="ORF">CITCOLO1_LOCUS17961</name>
</gene>
<evidence type="ECO:0000256" key="1">
    <source>
        <dbReference type="ARBA" id="ARBA00004127"/>
    </source>
</evidence>
<protein>
    <recommendedName>
        <fullName evidence="8">S-acyltransferase</fullName>
        <ecNumber evidence="8">2.3.1.225</ecNumber>
    </recommendedName>
    <alternativeName>
        <fullName evidence="8">Palmitoyltransferase</fullName>
    </alternativeName>
</protein>
<accession>A0ABP0Z0I7</accession>
<dbReference type="InterPro" id="IPR001594">
    <property type="entry name" value="Palmitoyltrfase_DHHC"/>
</dbReference>
<feature type="transmembrane region" description="Helical" evidence="8">
    <location>
        <begin position="329"/>
        <end position="354"/>
    </location>
</feature>
<comment type="subcellular location">
    <subcellularLocation>
        <location evidence="1">Endomembrane system</location>
        <topology evidence="1">Multi-pass membrane protein</topology>
    </subcellularLocation>
</comment>